<keyword evidence="2" id="KW-0812">Transmembrane</keyword>
<protein>
    <recommendedName>
        <fullName evidence="5">DUF4012 domain-containing protein</fullName>
    </recommendedName>
</protein>
<dbReference type="InterPro" id="IPR025101">
    <property type="entry name" value="DUF4012"/>
</dbReference>
<keyword evidence="4" id="KW-1185">Reference proteome</keyword>
<gene>
    <name evidence="3" type="ORF">NGTWS1702_31730</name>
</gene>
<feature type="region of interest" description="Disordered" evidence="1">
    <location>
        <begin position="569"/>
        <end position="590"/>
    </location>
</feature>
<name>A0ABQ4V351_9MYCO</name>
<reference evidence="3 4" key="1">
    <citation type="submission" date="2021-08" db="EMBL/GenBank/DDBJ databases">
        <title>Draft genome sequence of Mycolicibacterium sp. NGTWS1702 strain.</title>
        <authorList>
            <person name="Matsumoto M."/>
            <person name="Tang B.C.C."/>
            <person name="Machida Y."/>
            <person name="Matoyama H."/>
            <person name="Kishihara T."/>
            <person name="Sato S."/>
            <person name="Kondo I."/>
            <person name="Sano M."/>
            <person name="Kato G."/>
        </authorList>
    </citation>
    <scope>NUCLEOTIDE SEQUENCE [LARGE SCALE GENOMIC DNA]</scope>
    <source>
        <strain evidence="3 4">NGTWSNA01</strain>
    </source>
</reference>
<evidence type="ECO:0000313" key="3">
    <source>
        <dbReference type="EMBL" id="GJF08881.1"/>
    </source>
</evidence>
<comment type="caution">
    <text evidence="3">The sequence shown here is derived from an EMBL/GenBank/DDBJ whole genome shotgun (WGS) entry which is preliminary data.</text>
</comment>
<evidence type="ECO:0000256" key="2">
    <source>
        <dbReference type="SAM" id="Phobius"/>
    </source>
</evidence>
<organism evidence="3 4">
    <name type="scientific">Mycolicibacterium cyprinidarum</name>
    <dbReference type="NCBI Taxonomy" id="2860311"/>
    <lineage>
        <taxon>Bacteria</taxon>
        <taxon>Bacillati</taxon>
        <taxon>Actinomycetota</taxon>
        <taxon>Actinomycetes</taxon>
        <taxon>Mycobacteriales</taxon>
        <taxon>Mycobacteriaceae</taxon>
        <taxon>Mycolicibacterium</taxon>
    </lineage>
</organism>
<dbReference type="Proteomes" id="UP001060504">
    <property type="component" value="Unassembled WGS sequence"/>
</dbReference>
<dbReference type="EMBL" id="BPRH01003310">
    <property type="protein sequence ID" value="GJF08881.1"/>
    <property type="molecule type" value="Genomic_DNA"/>
</dbReference>
<accession>A0ABQ4V351</accession>
<keyword evidence="2" id="KW-0472">Membrane</keyword>
<feature type="transmembrane region" description="Helical" evidence="2">
    <location>
        <begin position="27"/>
        <end position="46"/>
    </location>
</feature>
<evidence type="ECO:0008006" key="5">
    <source>
        <dbReference type="Google" id="ProtNLM"/>
    </source>
</evidence>
<sequence length="607" mass="64960">MPISLRGLLPGDPDGHDPKQFLRRRNVVIAAVLLSLAVVFGCWLGVRAFEAKSNLEQARVSAQQTKDALLRGNVADASRFADAAHFHAEVARDASHSLPWNIVSVVPWLGSPFKTGQQLTDVVFGLATDVLQPSADAGGAVSPDRLLQGNRVDVQLLRSEEPKLSKIAADAARLDADAIAISEPRYLSILRDARAELQNQTSDIAQLLENTALAARIAPSMMGADGPRTYFMGFQTNAEARGTGGLLGGFGILQFDNGTATVDTLGSNRELSGPYAPIDLGPQFDQQYGNANATTDFRNSNTSSHFPYAAQIWKSMWAQDTGVNVDGAVAIDPIALSYILGAVGSVTLPDGEIVTKENVVELTESTAYIRFAADQTARKNYLQDISKAVVDKMTAGTDSPRKLLDALGKAISEGRIAVWSSSPGEQALLEDTPLAHVVRDDPAPYAEVVINNLGGNKMDYYLKREIEYVADNCEGDRRMSTVTVRLTNTLTDSILAALPDYMAGTEGLPKGLPLTFPKGTMVSSVRLLATKDAKVESLLSNGRRGSFFEAVERGHPVYEVQVAIPPGESGELSFRLSEPTSPGEPGVPIQPLVDSVTAVVSVPECSQ</sequence>
<keyword evidence="2" id="KW-1133">Transmembrane helix</keyword>
<dbReference type="Pfam" id="PF13196">
    <property type="entry name" value="DUF4012"/>
    <property type="match status" value="1"/>
</dbReference>
<evidence type="ECO:0000313" key="4">
    <source>
        <dbReference type="Proteomes" id="UP001060504"/>
    </source>
</evidence>
<proteinExistence type="predicted"/>
<evidence type="ECO:0000256" key="1">
    <source>
        <dbReference type="SAM" id="MobiDB-lite"/>
    </source>
</evidence>